<keyword evidence="5" id="KW-0560">Oxidoreductase</keyword>
<organism evidence="7 8">
    <name type="scientific">Saprolegnia diclina (strain VS20)</name>
    <dbReference type="NCBI Taxonomy" id="1156394"/>
    <lineage>
        <taxon>Eukaryota</taxon>
        <taxon>Sar</taxon>
        <taxon>Stramenopiles</taxon>
        <taxon>Oomycota</taxon>
        <taxon>Saprolegniomycetes</taxon>
        <taxon>Saprolegniales</taxon>
        <taxon>Saprolegniaceae</taxon>
        <taxon>Saprolegnia</taxon>
    </lineage>
</organism>
<dbReference type="GO" id="GO:0006730">
    <property type="term" value="P:one-carbon metabolic process"/>
    <property type="evidence" value="ECO:0007669"/>
    <property type="project" value="UniProtKB-KW"/>
</dbReference>
<gene>
    <name evidence="7" type="ORF">SDRG_13263</name>
</gene>
<dbReference type="GO" id="GO:0050661">
    <property type="term" value="F:NADP binding"/>
    <property type="evidence" value="ECO:0007669"/>
    <property type="project" value="InterPro"/>
</dbReference>
<dbReference type="EC" id="1.5.1.3" evidence="2"/>
<dbReference type="PROSITE" id="PS51330">
    <property type="entry name" value="DHFR_2"/>
    <property type="match status" value="1"/>
</dbReference>
<accession>T0RGP2</accession>
<comment type="pathway">
    <text evidence="1">Cofactor biosynthesis; tetrahydrofolate biosynthesis; 5,6,7,8-tetrahydrofolate from 7,8-dihydrofolate: step 1/1.</text>
</comment>
<dbReference type="PRINTS" id="PR00070">
    <property type="entry name" value="DHFR"/>
</dbReference>
<dbReference type="InterPro" id="IPR024072">
    <property type="entry name" value="DHFR-like_dom_sf"/>
</dbReference>
<evidence type="ECO:0000256" key="3">
    <source>
        <dbReference type="ARBA" id="ARBA00022563"/>
    </source>
</evidence>
<evidence type="ECO:0000256" key="4">
    <source>
        <dbReference type="ARBA" id="ARBA00022857"/>
    </source>
</evidence>
<name>T0RGP2_SAPDV</name>
<keyword evidence="8" id="KW-1185">Reference proteome</keyword>
<reference evidence="7 8" key="1">
    <citation type="submission" date="2012-04" db="EMBL/GenBank/DDBJ databases">
        <title>The Genome Sequence of Saprolegnia declina VS20.</title>
        <authorList>
            <consortium name="The Broad Institute Genome Sequencing Platform"/>
            <person name="Russ C."/>
            <person name="Nusbaum C."/>
            <person name="Tyler B."/>
            <person name="van West P."/>
            <person name="Dieguez-Uribeondo J."/>
            <person name="de Bruijn I."/>
            <person name="Tripathy S."/>
            <person name="Jiang R."/>
            <person name="Young S.K."/>
            <person name="Zeng Q."/>
            <person name="Gargeya S."/>
            <person name="Fitzgerald M."/>
            <person name="Haas B."/>
            <person name="Abouelleil A."/>
            <person name="Alvarado L."/>
            <person name="Arachchi H.M."/>
            <person name="Berlin A."/>
            <person name="Chapman S.B."/>
            <person name="Goldberg J."/>
            <person name="Griggs A."/>
            <person name="Gujja S."/>
            <person name="Hansen M."/>
            <person name="Howarth C."/>
            <person name="Imamovic A."/>
            <person name="Larimer J."/>
            <person name="McCowen C."/>
            <person name="Montmayeur A."/>
            <person name="Murphy C."/>
            <person name="Neiman D."/>
            <person name="Pearson M."/>
            <person name="Priest M."/>
            <person name="Roberts A."/>
            <person name="Saif S."/>
            <person name="Shea T."/>
            <person name="Sisk P."/>
            <person name="Sykes S."/>
            <person name="Wortman J."/>
            <person name="Nusbaum C."/>
            <person name="Birren B."/>
        </authorList>
    </citation>
    <scope>NUCLEOTIDE SEQUENCE [LARGE SCALE GENOMIC DNA]</scope>
    <source>
        <strain evidence="7 8">VS20</strain>
    </source>
</reference>
<dbReference type="InterPro" id="IPR012259">
    <property type="entry name" value="DHFR"/>
</dbReference>
<evidence type="ECO:0000313" key="7">
    <source>
        <dbReference type="EMBL" id="EQC28922.1"/>
    </source>
</evidence>
<dbReference type="OMA" id="RDNQLPW"/>
<dbReference type="PANTHER" id="PTHR48069:SF3">
    <property type="entry name" value="DIHYDROFOLATE REDUCTASE"/>
    <property type="match status" value="1"/>
</dbReference>
<sequence>MQINIIAAVPRNRVIGRNGSLPWSLPKDWNYFLNTVKGHVSIMGKTCFDEFAAGPAYPAIVVSRTLVEAGKTPPHTSLACSYEEALDIARNQGVNEVWILGGQRIYTEALASADKLYITRIDAEYDGDTYFPEWDKHFTVCESRVEDEDNGVQLAFEVWSKSAAK</sequence>
<dbReference type="AlphaFoldDB" id="T0RGP2"/>
<dbReference type="GO" id="GO:0004146">
    <property type="term" value="F:dihydrofolate reductase activity"/>
    <property type="evidence" value="ECO:0007669"/>
    <property type="project" value="UniProtKB-EC"/>
</dbReference>
<evidence type="ECO:0000259" key="6">
    <source>
        <dbReference type="PROSITE" id="PS51330"/>
    </source>
</evidence>
<feature type="domain" description="DHFR" evidence="6">
    <location>
        <begin position="2"/>
        <end position="161"/>
    </location>
</feature>
<keyword evidence="3" id="KW-0554">One-carbon metabolism</keyword>
<keyword evidence="4" id="KW-0521">NADP</keyword>
<dbReference type="EMBL" id="JH767189">
    <property type="protein sequence ID" value="EQC28922.1"/>
    <property type="molecule type" value="Genomic_DNA"/>
</dbReference>
<dbReference type="OrthoDB" id="4664297at2759"/>
<dbReference type="SUPFAM" id="SSF53597">
    <property type="entry name" value="Dihydrofolate reductase-like"/>
    <property type="match status" value="1"/>
</dbReference>
<dbReference type="RefSeq" id="XP_008617561.1">
    <property type="nucleotide sequence ID" value="XM_008619339.1"/>
</dbReference>
<protein>
    <recommendedName>
        <fullName evidence="2">dihydrofolate reductase</fullName>
        <ecNumber evidence="2">1.5.1.3</ecNumber>
    </recommendedName>
</protein>
<dbReference type="eggNOG" id="KOG1324">
    <property type="taxonomic scope" value="Eukaryota"/>
</dbReference>
<dbReference type="Gene3D" id="3.40.430.10">
    <property type="entry name" value="Dihydrofolate Reductase, subunit A"/>
    <property type="match status" value="1"/>
</dbReference>
<evidence type="ECO:0000256" key="5">
    <source>
        <dbReference type="ARBA" id="ARBA00023002"/>
    </source>
</evidence>
<dbReference type="Proteomes" id="UP000030762">
    <property type="component" value="Unassembled WGS sequence"/>
</dbReference>
<dbReference type="InParanoid" id="T0RGP2"/>
<dbReference type="Pfam" id="PF00186">
    <property type="entry name" value="DHFR_1"/>
    <property type="match status" value="1"/>
</dbReference>
<dbReference type="STRING" id="1156394.T0RGP2"/>
<dbReference type="CDD" id="cd00209">
    <property type="entry name" value="DHFR"/>
    <property type="match status" value="1"/>
</dbReference>
<dbReference type="GO" id="GO:0046655">
    <property type="term" value="P:folic acid metabolic process"/>
    <property type="evidence" value="ECO:0007669"/>
    <property type="project" value="TreeGrafter"/>
</dbReference>
<proteinExistence type="predicted"/>
<dbReference type="GO" id="GO:0005739">
    <property type="term" value="C:mitochondrion"/>
    <property type="evidence" value="ECO:0007669"/>
    <property type="project" value="TreeGrafter"/>
</dbReference>
<evidence type="ECO:0000256" key="1">
    <source>
        <dbReference type="ARBA" id="ARBA00004903"/>
    </source>
</evidence>
<evidence type="ECO:0000313" key="8">
    <source>
        <dbReference type="Proteomes" id="UP000030762"/>
    </source>
</evidence>
<dbReference type="GeneID" id="19953990"/>
<evidence type="ECO:0000256" key="2">
    <source>
        <dbReference type="ARBA" id="ARBA00012856"/>
    </source>
</evidence>
<dbReference type="InterPro" id="IPR001796">
    <property type="entry name" value="DHFR_dom"/>
</dbReference>
<dbReference type="GO" id="GO:0046654">
    <property type="term" value="P:tetrahydrofolate biosynthetic process"/>
    <property type="evidence" value="ECO:0007669"/>
    <property type="project" value="InterPro"/>
</dbReference>
<dbReference type="VEuPathDB" id="FungiDB:SDRG_13263"/>
<dbReference type="PANTHER" id="PTHR48069">
    <property type="entry name" value="DIHYDROFOLATE REDUCTASE"/>
    <property type="match status" value="1"/>
</dbReference>
<dbReference type="GO" id="GO:0046452">
    <property type="term" value="P:dihydrofolate metabolic process"/>
    <property type="evidence" value="ECO:0007669"/>
    <property type="project" value="TreeGrafter"/>
</dbReference>